<dbReference type="EMBL" id="UYRU01083743">
    <property type="protein sequence ID" value="VDN33435.1"/>
    <property type="molecule type" value="Genomic_DNA"/>
</dbReference>
<keyword evidence="3" id="KW-1185">Reference proteome</keyword>
<name>A0A3P7MUP1_DIBLA</name>
<dbReference type="OrthoDB" id="6237715at2759"/>
<gene>
    <name evidence="2" type="ORF">DILT_LOCUS16235</name>
</gene>
<accession>A0A3P7MUP1</accession>
<proteinExistence type="predicted"/>
<feature type="region of interest" description="Disordered" evidence="1">
    <location>
        <begin position="217"/>
        <end position="244"/>
    </location>
</feature>
<feature type="compositionally biased region" description="Basic and acidic residues" evidence="1">
    <location>
        <begin position="229"/>
        <end position="244"/>
    </location>
</feature>
<reference evidence="2 3" key="1">
    <citation type="submission" date="2018-11" db="EMBL/GenBank/DDBJ databases">
        <authorList>
            <consortium name="Pathogen Informatics"/>
        </authorList>
    </citation>
    <scope>NUCLEOTIDE SEQUENCE [LARGE SCALE GENOMIC DNA]</scope>
</reference>
<evidence type="ECO:0000256" key="1">
    <source>
        <dbReference type="SAM" id="MobiDB-lite"/>
    </source>
</evidence>
<protein>
    <submittedName>
        <fullName evidence="2">Uncharacterized protein</fullName>
    </submittedName>
</protein>
<organism evidence="2 3">
    <name type="scientific">Dibothriocephalus latus</name>
    <name type="common">Fish tapeworm</name>
    <name type="synonym">Diphyllobothrium latum</name>
    <dbReference type="NCBI Taxonomy" id="60516"/>
    <lineage>
        <taxon>Eukaryota</taxon>
        <taxon>Metazoa</taxon>
        <taxon>Spiralia</taxon>
        <taxon>Lophotrochozoa</taxon>
        <taxon>Platyhelminthes</taxon>
        <taxon>Cestoda</taxon>
        <taxon>Eucestoda</taxon>
        <taxon>Diphyllobothriidea</taxon>
        <taxon>Diphyllobothriidae</taxon>
        <taxon>Dibothriocephalus</taxon>
    </lineage>
</organism>
<dbReference type="AlphaFoldDB" id="A0A3P7MUP1"/>
<evidence type="ECO:0000313" key="3">
    <source>
        <dbReference type="Proteomes" id="UP000281553"/>
    </source>
</evidence>
<feature type="compositionally biased region" description="Basic residues" evidence="1">
    <location>
        <begin position="219"/>
        <end position="228"/>
    </location>
</feature>
<feature type="non-terminal residue" evidence="2">
    <location>
        <position position="244"/>
    </location>
</feature>
<dbReference type="Proteomes" id="UP000281553">
    <property type="component" value="Unassembled WGS sequence"/>
</dbReference>
<evidence type="ECO:0000313" key="2">
    <source>
        <dbReference type="EMBL" id="VDN33435.1"/>
    </source>
</evidence>
<sequence>MTSAADENTFSLTYLGRFTAHDFGYSSSEAIHAQLVEYYVAFLTRAYENRLPFDKLSVQNPIDTRLVALESNGVSVRSWRYRRFNEAGTLINEKDVYKAERIVLCDCLCFEVVQSANTGRGGGSSSARDSAVCYAYLRRAVDSRQTISEANLRPLDVRLSTWLLKYRRFQRPPLVVLAIHRAYADSCIDLLVFLASSQSEGLKFVKKVTELACKVTPMRPHRRHRRRARTADAKYPENSRTTTD</sequence>